<sequence length="123" mass="13256">MIRELEIIFGHHAVTLHLGVTRERLIFLEQLGGIAAGTVVDAATLIRTALTALWALLAATAATTAGLLTIIYQVTDILGSGVKSCTLPALRMLPLSASRAAQKARPDFCHSRLFQRHHDFGGR</sequence>
<evidence type="ECO:0000313" key="3">
    <source>
        <dbReference type="Proteomes" id="UP000549617"/>
    </source>
</evidence>
<accession>A0A7W9AEQ5</accession>
<protein>
    <submittedName>
        <fullName evidence="2">Uncharacterized protein</fullName>
    </submittedName>
</protein>
<feature type="transmembrane region" description="Helical" evidence="1">
    <location>
        <begin position="52"/>
        <end position="74"/>
    </location>
</feature>
<keyword evidence="1" id="KW-0812">Transmembrane</keyword>
<proteinExistence type="predicted"/>
<comment type="caution">
    <text evidence="2">The sequence shown here is derived from an EMBL/GenBank/DDBJ whole genome shotgun (WGS) entry which is preliminary data.</text>
</comment>
<gene>
    <name evidence="2" type="ORF">FHS49_000246</name>
</gene>
<reference evidence="2 3" key="1">
    <citation type="submission" date="2020-08" db="EMBL/GenBank/DDBJ databases">
        <title>Genomic Encyclopedia of Type Strains, Phase IV (KMG-IV): sequencing the most valuable type-strain genomes for metagenomic binning, comparative biology and taxonomic classification.</title>
        <authorList>
            <person name="Goeker M."/>
        </authorList>
    </citation>
    <scope>NUCLEOTIDE SEQUENCE [LARGE SCALE GENOMIC DNA]</scope>
    <source>
        <strain evidence="2 3">DSM 25079</strain>
    </source>
</reference>
<evidence type="ECO:0000313" key="2">
    <source>
        <dbReference type="EMBL" id="MBB5684255.1"/>
    </source>
</evidence>
<dbReference type="EMBL" id="JACIJC010000001">
    <property type="protein sequence ID" value="MBB5684255.1"/>
    <property type="molecule type" value="Genomic_DNA"/>
</dbReference>
<dbReference type="AlphaFoldDB" id="A0A7W9AEQ5"/>
<keyword evidence="1" id="KW-1133">Transmembrane helix</keyword>
<dbReference type="Proteomes" id="UP000549617">
    <property type="component" value="Unassembled WGS sequence"/>
</dbReference>
<name>A0A7W9AEQ5_9SPHN</name>
<keyword evidence="1" id="KW-0472">Membrane</keyword>
<evidence type="ECO:0000256" key="1">
    <source>
        <dbReference type="SAM" id="Phobius"/>
    </source>
</evidence>
<organism evidence="2 3">
    <name type="scientific">Sphingobium boeckii</name>
    <dbReference type="NCBI Taxonomy" id="1082345"/>
    <lineage>
        <taxon>Bacteria</taxon>
        <taxon>Pseudomonadati</taxon>
        <taxon>Pseudomonadota</taxon>
        <taxon>Alphaproteobacteria</taxon>
        <taxon>Sphingomonadales</taxon>
        <taxon>Sphingomonadaceae</taxon>
        <taxon>Sphingobium</taxon>
    </lineage>
</organism>
<keyword evidence="3" id="KW-1185">Reference proteome</keyword>